<name>A0ABU6ZSQ3_9FABA</name>
<feature type="region of interest" description="Disordered" evidence="1">
    <location>
        <begin position="40"/>
        <end position="69"/>
    </location>
</feature>
<proteinExistence type="predicted"/>
<organism evidence="2 3">
    <name type="scientific">Stylosanthes scabra</name>
    <dbReference type="NCBI Taxonomy" id="79078"/>
    <lineage>
        <taxon>Eukaryota</taxon>
        <taxon>Viridiplantae</taxon>
        <taxon>Streptophyta</taxon>
        <taxon>Embryophyta</taxon>
        <taxon>Tracheophyta</taxon>
        <taxon>Spermatophyta</taxon>
        <taxon>Magnoliopsida</taxon>
        <taxon>eudicotyledons</taxon>
        <taxon>Gunneridae</taxon>
        <taxon>Pentapetalae</taxon>
        <taxon>rosids</taxon>
        <taxon>fabids</taxon>
        <taxon>Fabales</taxon>
        <taxon>Fabaceae</taxon>
        <taxon>Papilionoideae</taxon>
        <taxon>50 kb inversion clade</taxon>
        <taxon>dalbergioids sensu lato</taxon>
        <taxon>Dalbergieae</taxon>
        <taxon>Pterocarpus clade</taxon>
        <taxon>Stylosanthes</taxon>
    </lineage>
</organism>
<keyword evidence="3" id="KW-1185">Reference proteome</keyword>
<sequence>MLSLEPFTEDQGRSAVQPPGGSRQLASLRLADSLVRVSRRAEWGAHRPTPGARRCRSTPAGARCLPQSR</sequence>
<accession>A0ABU6ZSQ3</accession>
<dbReference type="Proteomes" id="UP001341840">
    <property type="component" value="Unassembled WGS sequence"/>
</dbReference>
<feature type="region of interest" description="Disordered" evidence="1">
    <location>
        <begin position="1"/>
        <end position="25"/>
    </location>
</feature>
<reference evidence="2 3" key="1">
    <citation type="journal article" date="2023" name="Plants (Basel)">
        <title>Bridging the Gap: Combining Genomics and Transcriptomics Approaches to Understand Stylosanthes scabra, an Orphan Legume from the Brazilian Caatinga.</title>
        <authorList>
            <person name="Ferreira-Neto J.R.C."/>
            <person name="da Silva M.D."/>
            <person name="Binneck E."/>
            <person name="de Melo N.F."/>
            <person name="da Silva R.H."/>
            <person name="de Melo A.L.T.M."/>
            <person name="Pandolfi V."/>
            <person name="Bustamante F.O."/>
            <person name="Brasileiro-Vidal A.C."/>
            <person name="Benko-Iseppon A.M."/>
        </authorList>
    </citation>
    <scope>NUCLEOTIDE SEQUENCE [LARGE SCALE GENOMIC DNA]</scope>
    <source>
        <tissue evidence="2">Leaves</tissue>
    </source>
</reference>
<evidence type="ECO:0000313" key="2">
    <source>
        <dbReference type="EMBL" id="MED6224950.1"/>
    </source>
</evidence>
<evidence type="ECO:0000313" key="3">
    <source>
        <dbReference type="Proteomes" id="UP001341840"/>
    </source>
</evidence>
<gene>
    <name evidence="2" type="ORF">PIB30_089080</name>
</gene>
<protein>
    <submittedName>
        <fullName evidence="2">Uncharacterized protein</fullName>
    </submittedName>
</protein>
<comment type="caution">
    <text evidence="2">The sequence shown here is derived from an EMBL/GenBank/DDBJ whole genome shotgun (WGS) entry which is preliminary data.</text>
</comment>
<evidence type="ECO:0000256" key="1">
    <source>
        <dbReference type="SAM" id="MobiDB-lite"/>
    </source>
</evidence>
<dbReference type="EMBL" id="JASCZI010273508">
    <property type="protein sequence ID" value="MED6224950.1"/>
    <property type="molecule type" value="Genomic_DNA"/>
</dbReference>